<reference evidence="1 2" key="1">
    <citation type="submission" date="2018-03" db="EMBL/GenBank/DDBJ databases">
        <title>Genomic Encyclopedia of Archaeal and Bacterial Type Strains, Phase II (KMG-II): from individual species to whole genera.</title>
        <authorList>
            <person name="Goeker M."/>
        </authorList>
    </citation>
    <scope>NUCLEOTIDE SEQUENCE [LARGE SCALE GENOMIC DNA]</scope>
    <source>
        <strain evidence="1 2">DSM 29057</strain>
    </source>
</reference>
<accession>A0A2P8FZV6</accession>
<name>A0A2P8FZV6_9BACT</name>
<proteinExistence type="predicted"/>
<dbReference type="RefSeq" id="WP_229211016.1">
    <property type="nucleotide sequence ID" value="NZ_PYAS01000008.1"/>
</dbReference>
<dbReference type="EMBL" id="PYAS01000008">
    <property type="protein sequence ID" value="PSL27260.1"/>
    <property type="molecule type" value="Genomic_DNA"/>
</dbReference>
<comment type="caution">
    <text evidence="1">The sequence shown here is derived from an EMBL/GenBank/DDBJ whole genome shotgun (WGS) entry which is preliminary data.</text>
</comment>
<protein>
    <recommendedName>
        <fullName evidence="3">Transposase/invertase (TIGR01784 family)</fullName>
    </recommendedName>
</protein>
<evidence type="ECO:0008006" key="3">
    <source>
        <dbReference type="Google" id="ProtNLM"/>
    </source>
</evidence>
<sequence length="149" mass="18187">MQRDDTLWKSILEDIFEDFLLFFYPDAGSFFDFSKDFEYLDKELEQLFPPEDNLYQTRFVDKLVKVHCQNGDNEWILVHIEVQGYHDPDFGRRMFTYYSRILDKYDKPITAFAIFTENNLAFKPCEYYREFMGTSVLYRYNTFKIMEQD</sequence>
<dbReference type="Proteomes" id="UP000241964">
    <property type="component" value="Unassembled WGS sequence"/>
</dbReference>
<evidence type="ECO:0000313" key="1">
    <source>
        <dbReference type="EMBL" id="PSL27260.1"/>
    </source>
</evidence>
<dbReference type="AlphaFoldDB" id="A0A2P8FZV6"/>
<evidence type="ECO:0000313" key="2">
    <source>
        <dbReference type="Proteomes" id="UP000241964"/>
    </source>
</evidence>
<organism evidence="1 2">
    <name type="scientific">Dyadobacter jiangsuensis</name>
    <dbReference type="NCBI Taxonomy" id="1591085"/>
    <lineage>
        <taxon>Bacteria</taxon>
        <taxon>Pseudomonadati</taxon>
        <taxon>Bacteroidota</taxon>
        <taxon>Cytophagia</taxon>
        <taxon>Cytophagales</taxon>
        <taxon>Spirosomataceae</taxon>
        <taxon>Dyadobacter</taxon>
    </lineage>
</organism>
<gene>
    <name evidence="1" type="ORF">CLV60_108115</name>
</gene>
<keyword evidence="2" id="KW-1185">Reference proteome</keyword>